<comment type="subcellular location">
    <subcellularLocation>
        <location evidence="1">Cell outer membrane</location>
        <topology evidence="1">Multi-pass membrane protein</topology>
    </subcellularLocation>
</comment>
<dbReference type="Gene3D" id="3.10.20.410">
    <property type="match status" value="1"/>
</dbReference>
<evidence type="ECO:0000256" key="3">
    <source>
        <dbReference type="ARBA" id="ARBA00022448"/>
    </source>
</evidence>
<accession>A0A166NKT7</accession>
<dbReference type="Gene3D" id="2.60.40.2070">
    <property type="match status" value="1"/>
</dbReference>
<dbReference type="InterPro" id="IPR025885">
    <property type="entry name" value="PapC_N"/>
</dbReference>
<name>A0A166NKT7_PSEFL</name>
<dbReference type="GO" id="GO:0009279">
    <property type="term" value="C:cell outer membrane"/>
    <property type="evidence" value="ECO:0007669"/>
    <property type="project" value="UniProtKB-SubCell"/>
</dbReference>
<comment type="caution">
    <text evidence="10">The sequence shown here is derived from an EMBL/GenBank/DDBJ whole genome shotgun (WGS) entry which is preliminary data.</text>
</comment>
<evidence type="ECO:0000256" key="5">
    <source>
        <dbReference type="ARBA" id="ARBA00022692"/>
    </source>
</evidence>
<sequence length="813" mass="88119">MSRRNPWYGGLRCWVGSLILVIDVTGKAWGETPIEFDRAVLEARGIDPKVAEHFRDLPRFQAGRTRVLLQVNGSPIGQVLATFDDEGQLCLDANLLDYAGIAAPPGLPDSADDKACLRATEGIAAAQVRLSPGQQQVALLVPTDLLLAQPRLQRNWASGGVAGVLNYDALVVSSSGADASRQYRNLGTELGFNAGDWVVRSRQNYTAFEGVARFETLYTQASRTWERYQANVQLGQLNMRSSLFAGEPFTGIQVLPETAFALRSQEGLGVGTAVEGIAYSPSRIEVRQSGVVIYTTLVPAGPFTLRDIPVLSLQLDLEVTVIEESGEQRHFRVPAANVRPLSGLTPPGFAIAAGQVRRFTHDERETPSFFAASKDWQWGSDSLFTAGWMGSSAYQSLGWGVQQALTRDSMVSIQHLSSRTASAGQGQSLQATFSTSLGPGLSASLTAAQRTNGFRTLADIGSESLNDDPYGRAERQWGASVNYSDRHWGAFSGSMTRYAMAGSSDRSRISASWSREFGAANLSLNVQRESGDDDRGTGVYATLGFPLGRNRSLRVYGRQDRQQGMRTGARYNEQVSETSSYSINAERADTGQTNLDGRISLLPRYTSVDLGYSHSSVGTRSYDFALRGGVAVHESGLTPSPYALRDTFGLLKIGSDAGVKISTPQGPVWTDGTGRAVAASLPAYQSSRLEIDTVSLPRNVEVLNGFQEIETGRGAVPRLDFKLSSARRLMLHVRTEAGQWVPKGGAVYDSEGVYLTSVVETGLVYIADAPEWLGLQLTLPDDRRCLLEFDTRQLPETTAPYQTAEVTCRAGDS</sequence>
<evidence type="ECO:0000256" key="1">
    <source>
        <dbReference type="ARBA" id="ARBA00004571"/>
    </source>
</evidence>
<evidence type="ECO:0000256" key="6">
    <source>
        <dbReference type="ARBA" id="ARBA00022729"/>
    </source>
</evidence>
<dbReference type="PANTHER" id="PTHR30451">
    <property type="entry name" value="OUTER MEMBRANE USHER PROTEIN"/>
    <property type="match status" value="1"/>
</dbReference>
<dbReference type="Pfam" id="PF13954">
    <property type="entry name" value="PapC_N"/>
    <property type="match status" value="1"/>
</dbReference>
<dbReference type="InterPro" id="IPR042186">
    <property type="entry name" value="FimD_plug_dom"/>
</dbReference>
<gene>
    <name evidence="10" type="ORF">A1D17_15420</name>
</gene>
<dbReference type="Proteomes" id="UP000076489">
    <property type="component" value="Unassembled WGS sequence"/>
</dbReference>
<dbReference type="AlphaFoldDB" id="A0A166NKT7"/>
<organism evidence="10 11">
    <name type="scientific">Pseudomonas fluorescens</name>
    <dbReference type="NCBI Taxonomy" id="294"/>
    <lineage>
        <taxon>Bacteria</taxon>
        <taxon>Pseudomonadati</taxon>
        <taxon>Pseudomonadota</taxon>
        <taxon>Gammaproteobacteria</taxon>
        <taxon>Pseudomonadales</taxon>
        <taxon>Pseudomonadaceae</taxon>
        <taxon>Pseudomonas</taxon>
    </lineage>
</organism>
<dbReference type="SUPFAM" id="SSF141729">
    <property type="entry name" value="FimD N-terminal domain-like"/>
    <property type="match status" value="1"/>
</dbReference>
<evidence type="ECO:0000256" key="4">
    <source>
        <dbReference type="ARBA" id="ARBA00022452"/>
    </source>
</evidence>
<evidence type="ECO:0000313" key="11">
    <source>
        <dbReference type="Proteomes" id="UP000076489"/>
    </source>
</evidence>
<dbReference type="InterPro" id="IPR043142">
    <property type="entry name" value="PapC-like_C_sf"/>
</dbReference>
<keyword evidence="6" id="KW-0732">Signal</keyword>
<dbReference type="InterPro" id="IPR037224">
    <property type="entry name" value="PapC_N_sf"/>
</dbReference>
<dbReference type="Gene3D" id="2.60.40.2610">
    <property type="entry name" value="Outer membrane usher protein FimD, plug domain"/>
    <property type="match status" value="1"/>
</dbReference>
<dbReference type="OrthoDB" id="6465993at2"/>
<evidence type="ECO:0000313" key="10">
    <source>
        <dbReference type="EMBL" id="KZN17484.1"/>
    </source>
</evidence>
<dbReference type="InterPro" id="IPR000015">
    <property type="entry name" value="Fimb_usher"/>
</dbReference>
<reference evidence="11" key="1">
    <citation type="submission" date="2016-03" db="EMBL/GenBank/DDBJ databases">
        <authorList>
            <person name="Ray J."/>
            <person name="Price M."/>
            <person name="Deutschbauer A."/>
        </authorList>
    </citation>
    <scope>NUCLEOTIDE SEQUENCE [LARGE SCALE GENOMIC DNA]</scope>
    <source>
        <strain evidence="11">FW300-N1B4</strain>
    </source>
</reference>
<proteinExistence type="inferred from homology"/>
<keyword evidence="3" id="KW-0813">Transport</keyword>
<dbReference type="GO" id="GO:0015473">
    <property type="term" value="F:fimbrial usher porin activity"/>
    <property type="evidence" value="ECO:0007669"/>
    <property type="project" value="InterPro"/>
</dbReference>
<keyword evidence="4" id="KW-1134">Transmembrane beta strand</keyword>
<reference evidence="10 11" key="2">
    <citation type="journal article" date="2018" name="Nature">
        <title>Mutant phenotypes for thousands of bacterial genes of unknown function.</title>
        <authorList>
            <person name="Price M.N."/>
            <person name="Wetmore K.M."/>
            <person name="Waters R.J."/>
            <person name="Callaghan M."/>
            <person name="Ray J."/>
            <person name="Liu H."/>
            <person name="Kuehl J.V."/>
            <person name="Melnyk R.A."/>
            <person name="Lamson J.S."/>
            <person name="Suh Y."/>
            <person name="Carlson H.K."/>
            <person name="Esquivel Z."/>
            <person name="Sadeeshkumar H."/>
            <person name="Chakraborty R."/>
            <person name="Zane G.M."/>
            <person name="Rubin B.E."/>
            <person name="Wall J.D."/>
            <person name="Visel A."/>
            <person name="Bristow J."/>
            <person name="Blow M.J."/>
            <person name="Arkin A.P."/>
            <person name="Deutschbauer A.M."/>
        </authorList>
    </citation>
    <scope>NUCLEOTIDE SEQUENCE [LARGE SCALE GENOMIC DNA]</scope>
    <source>
        <strain evidence="10 11">FW300-N1B4</strain>
    </source>
</reference>
<keyword evidence="7" id="KW-0472">Membrane</keyword>
<dbReference type="EMBL" id="LUKJ01000003">
    <property type="protein sequence ID" value="KZN17484.1"/>
    <property type="molecule type" value="Genomic_DNA"/>
</dbReference>
<dbReference type="RefSeq" id="WP_063342138.1">
    <property type="nucleotide sequence ID" value="NZ_LUKJ01000003.1"/>
</dbReference>
<feature type="domain" description="PapC N-terminal" evidence="9">
    <location>
        <begin position="35"/>
        <end position="169"/>
    </location>
</feature>
<evidence type="ECO:0000259" key="9">
    <source>
        <dbReference type="Pfam" id="PF13954"/>
    </source>
</evidence>
<dbReference type="PANTHER" id="PTHR30451:SF8">
    <property type="entry name" value="FIMBRIAL USHER PROTEIN"/>
    <property type="match status" value="1"/>
</dbReference>
<dbReference type="Gene3D" id="2.60.40.3110">
    <property type="match status" value="1"/>
</dbReference>
<keyword evidence="8" id="KW-0998">Cell outer membrane</keyword>
<evidence type="ECO:0000256" key="2">
    <source>
        <dbReference type="ARBA" id="ARBA00008064"/>
    </source>
</evidence>
<dbReference type="GO" id="GO:0009297">
    <property type="term" value="P:pilus assembly"/>
    <property type="evidence" value="ECO:0007669"/>
    <property type="project" value="InterPro"/>
</dbReference>
<evidence type="ECO:0000256" key="7">
    <source>
        <dbReference type="ARBA" id="ARBA00023136"/>
    </source>
</evidence>
<dbReference type="Pfam" id="PF00577">
    <property type="entry name" value="Usher"/>
    <property type="match status" value="1"/>
</dbReference>
<evidence type="ECO:0000256" key="8">
    <source>
        <dbReference type="ARBA" id="ARBA00023237"/>
    </source>
</evidence>
<keyword evidence="5" id="KW-0812">Transmembrane</keyword>
<comment type="similarity">
    <text evidence="2">Belongs to the fimbrial export usher family.</text>
</comment>
<protein>
    <submittedName>
        <fullName evidence="10">Pilus assembly protein PapC</fullName>
    </submittedName>
</protein>